<keyword evidence="4" id="KW-0378">Hydrolase</keyword>
<dbReference type="PANTHER" id="PTHR47271">
    <property type="entry name" value="ARGININE DEIMINASE"/>
    <property type="match status" value="1"/>
</dbReference>
<organism evidence="6 7">
    <name type="scientific">Carboxylicivirga linearis</name>
    <dbReference type="NCBI Taxonomy" id="1628157"/>
    <lineage>
        <taxon>Bacteria</taxon>
        <taxon>Pseudomonadati</taxon>
        <taxon>Bacteroidota</taxon>
        <taxon>Bacteroidia</taxon>
        <taxon>Marinilabiliales</taxon>
        <taxon>Marinilabiliaceae</taxon>
        <taxon>Carboxylicivirga</taxon>
    </lineage>
</organism>
<accession>A0ABS5JST7</accession>
<sequence length="420" mass="47054">MMKAIDSGVYSEIGELEGVILHTPGKEVENMTPTNAERALYSDILNLSVAVEEYKQLAGVLEKITPTYQVKDLLTGILEQPTIKSGLIEKICTYEQALSMKDLLLDLPADELARQLIEGVDLQKNSLTTFLSDERYALRPLHNFFFTRDASVSVYDNVLISKMANKVREREAIIMEAIFHYSDYIKSNTINPNSYYNVGAETTIEGGDVLIARDDVLIIGNSARTTTQGVDFIINQLKQKKDKRYVVVQQLPGEPESFIHLDMVFTLLNKDACMVYEPLIMKLNRYSTILISLDNGEVVSIEKKDNLISCLKELGMDLKPIPCGGSSDIWTQEREQWHSGANFFAIAPGKVMGYARNVYTMEEMNNNGYEIIKANDVIDNKVNLADYEKYVIAIGGSELARGGGGARCMTMPVKRKAVNW</sequence>
<comment type="catalytic activity">
    <reaction evidence="5">
        <text>L-arginine + H2O = L-citrulline + NH4(+)</text>
        <dbReference type="Rhea" id="RHEA:19597"/>
        <dbReference type="ChEBI" id="CHEBI:15377"/>
        <dbReference type="ChEBI" id="CHEBI:28938"/>
        <dbReference type="ChEBI" id="CHEBI:32682"/>
        <dbReference type="ChEBI" id="CHEBI:57743"/>
        <dbReference type="EC" id="3.5.3.6"/>
    </reaction>
</comment>
<dbReference type="Gene3D" id="1.10.3930.10">
    <property type="entry name" value="Arginine deiminase"/>
    <property type="match status" value="1"/>
</dbReference>
<reference evidence="6 7" key="1">
    <citation type="journal article" date="2015" name="Int. J. Syst. Evol. Microbiol.">
        <title>Carboxylicivirga linearis sp. nov., isolated from a sea cucumber culture pond.</title>
        <authorList>
            <person name="Wang F.Q."/>
            <person name="Zhou Y.X."/>
            <person name="Lin X.Z."/>
            <person name="Chen G.J."/>
            <person name="Du Z.J."/>
        </authorList>
    </citation>
    <scope>NUCLEOTIDE SEQUENCE [LARGE SCALE GENOMIC DNA]</scope>
    <source>
        <strain evidence="6 7">FB218</strain>
    </source>
</reference>
<keyword evidence="7" id="KW-1185">Reference proteome</keyword>
<dbReference type="Gene3D" id="3.75.10.10">
    <property type="entry name" value="L-arginine/glycine Amidinotransferase, Chain A"/>
    <property type="match status" value="1"/>
</dbReference>
<evidence type="ECO:0000313" key="6">
    <source>
        <dbReference type="EMBL" id="MBS2097935.1"/>
    </source>
</evidence>
<dbReference type="EMBL" id="JAGUCO010000003">
    <property type="protein sequence ID" value="MBS2097935.1"/>
    <property type="molecule type" value="Genomic_DNA"/>
</dbReference>
<dbReference type="InterPro" id="IPR003876">
    <property type="entry name" value="Arg_deiminase"/>
</dbReference>
<dbReference type="SUPFAM" id="SSF55909">
    <property type="entry name" value="Pentein"/>
    <property type="match status" value="1"/>
</dbReference>
<evidence type="ECO:0000256" key="2">
    <source>
        <dbReference type="ARBA" id="ARBA00010206"/>
    </source>
</evidence>
<comment type="pathway">
    <text evidence="1">Amino-acid degradation; L-arginine degradation via ADI pathway; carbamoyl phosphate from L-arginine: step 1/2.</text>
</comment>
<dbReference type="Proteomes" id="UP000708576">
    <property type="component" value="Unassembled WGS sequence"/>
</dbReference>
<name>A0ABS5JST7_9BACT</name>
<comment type="similarity">
    <text evidence="2">Belongs to the arginine deiminase family.</text>
</comment>
<dbReference type="EC" id="3.5.3.6" evidence="3"/>
<evidence type="ECO:0000313" key="7">
    <source>
        <dbReference type="Proteomes" id="UP000708576"/>
    </source>
</evidence>
<gene>
    <name evidence="6" type="ORF">KEM10_06550</name>
</gene>
<proteinExistence type="inferred from homology"/>
<dbReference type="PIRSF" id="PIRSF006356">
    <property type="entry name" value="Arg_deiminase"/>
    <property type="match status" value="1"/>
</dbReference>
<evidence type="ECO:0000256" key="4">
    <source>
        <dbReference type="ARBA" id="ARBA00022801"/>
    </source>
</evidence>
<dbReference type="PRINTS" id="PR01466">
    <property type="entry name" value="ARGDEIMINASE"/>
</dbReference>
<protein>
    <recommendedName>
        <fullName evidence="3">arginine deiminase</fullName>
        <ecNumber evidence="3">3.5.3.6</ecNumber>
    </recommendedName>
</protein>
<evidence type="ECO:0000256" key="5">
    <source>
        <dbReference type="ARBA" id="ARBA00049429"/>
    </source>
</evidence>
<dbReference type="Pfam" id="PF02274">
    <property type="entry name" value="ADI"/>
    <property type="match status" value="1"/>
</dbReference>
<evidence type="ECO:0000256" key="3">
    <source>
        <dbReference type="ARBA" id="ARBA00012171"/>
    </source>
</evidence>
<comment type="caution">
    <text evidence="6">The sequence shown here is derived from an EMBL/GenBank/DDBJ whole genome shotgun (WGS) entry which is preliminary data.</text>
</comment>
<dbReference type="PANTHER" id="PTHR47271:SF2">
    <property type="entry name" value="ARGININE DEIMINASE"/>
    <property type="match status" value="1"/>
</dbReference>
<evidence type="ECO:0000256" key="1">
    <source>
        <dbReference type="ARBA" id="ARBA00005213"/>
    </source>
</evidence>
<dbReference type="RefSeq" id="WP_212215061.1">
    <property type="nucleotide sequence ID" value="NZ_JAGUCO010000003.1"/>
</dbReference>